<gene>
    <name evidence="3" type="ORF">D3M96_09815</name>
</gene>
<dbReference type="OrthoDB" id="8688833at2"/>
<dbReference type="Proteomes" id="UP000268070">
    <property type="component" value="Chromosome"/>
</dbReference>
<evidence type="ECO:0000256" key="1">
    <source>
        <dbReference type="SAM" id="Coils"/>
    </source>
</evidence>
<proteinExistence type="predicted"/>
<organism evidence="3 4">
    <name type="scientific">Alcaligenes aquatilis</name>
    <dbReference type="NCBI Taxonomy" id="323284"/>
    <lineage>
        <taxon>Bacteria</taxon>
        <taxon>Pseudomonadati</taxon>
        <taxon>Pseudomonadota</taxon>
        <taxon>Betaproteobacteria</taxon>
        <taxon>Burkholderiales</taxon>
        <taxon>Alcaligenaceae</taxon>
        <taxon>Alcaligenes</taxon>
    </lineage>
</organism>
<dbReference type="EMBL" id="CP032153">
    <property type="protein sequence ID" value="AYN20794.1"/>
    <property type="molecule type" value="Genomic_DNA"/>
</dbReference>
<feature type="coiled-coil region" evidence="1">
    <location>
        <begin position="130"/>
        <end position="158"/>
    </location>
</feature>
<sequence>MVYCAWWLEIIRSRKRMNGVKTLFVLCFPLLLGACSSIAVTYYSDPEGATVVCNGSVYGETPLTIRYALSDDDKRLGVLYTDSCYAQWLSGYRVSYSNRVHLPRIPVFGYQMAKRPLGDGYAQDADYGLRVQTLRQLRAQQEENRRLMQDQLREQRKTNCLLEGKSKC</sequence>
<dbReference type="AlphaFoldDB" id="A0A3G2HUR4"/>
<dbReference type="Pfam" id="PF08308">
    <property type="entry name" value="PEGA"/>
    <property type="match status" value="1"/>
</dbReference>
<keyword evidence="1" id="KW-0175">Coiled coil</keyword>
<feature type="domain" description="PEGA" evidence="2">
    <location>
        <begin position="41"/>
        <end position="66"/>
    </location>
</feature>
<protein>
    <submittedName>
        <fullName evidence="3">PEGA domain-containing protein</fullName>
    </submittedName>
</protein>
<dbReference type="KEGG" id="aaqu:D3M96_09815"/>
<accession>A0A3G2HUR4</accession>
<name>A0A3G2HUR4_9BURK</name>
<dbReference type="InterPro" id="IPR013229">
    <property type="entry name" value="PEGA"/>
</dbReference>
<evidence type="ECO:0000259" key="2">
    <source>
        <dbReference type="Pfam" id="PF08308"/>
    </source>
</evidence>
<evidence type="ECO:0000313" key="3">
    <source>
        <dbReference type="EMBL" id="AYN20794.1"/>
    </source>
</evidence>
<reference evidence="3 4" key="1">
    <citation type="submission" date="2018-09" db="EMBL/GenBank/DDBJ databases">
        <title>Complete genome sequence of the hydrocarbonoclastic bacterium Alcaligenes aquatilis QD168, isolated from a crude-oil polluted marine sediment of Central Chile.</title>
        <authorList>
            <person name="Duran R.E."/>
            <person name="Barra B."/>
            <person name="Salva-Serra F."/>
            <person name="Mendez V."/>
            <person name="Moore E.R.B."/>
            <person name="Seeger M."/>
        </authorList>
    </citation>
    <scope>NUCLEOTIDE SEQUENCE [LARGE SCALE GENOMIC DNA]</scope>
    <source>
        <strain evidence="3 4">QD168</strain>
    </source>
</reference>
<evidence type="ECO:0000313" key="4">
    <source>
        <dbReference type="Proteomes" id="UP000268070"/>
    </source>
</evidence>